<evidence type="ECO:0000313" key="1">
    <source>
        <dbReference type="EMBL" id="MDJ1502030.1"/>
    </source>
</evidence>
<proteinExistence type="predicted"/>
<sequence>MRSESIAYLTKAPEDLRLYFLRAGRPSVQQVYINVFGHIDRHLRQIKKVKQHPNYPR</sequence>
<evidence type="ECO:0000313" key="2">
    <source>
        <dbReference type="Proteomes" id="UP001232063"/>
    </source>
</evidence>
<reference evidence="1" key="1">
    <citation type="submission" date="2023-05" db="EMBL/GenBank/DDBJ databases">
        <authorList>
            <person name="Zhang X."/>
        </authorList>
    </citation>
    <scope>NUCLEOTIDE SEQUENCE</scope>
    <source>
        <strain evidence="1">BD1B2-1</strain>
    </source>
</reference>
<protein>
    <submittedName>
        <fullName evidence="1">Uncharacterized protein</fullName>
    </submittedName>
</protein>
<organism evidence="1 2">
    <name type="scientific">Xanthocytophaga agilis</name>
    <dbReference type="NCBI Taxonomy" id="3048010"/>
    <lineage>
        <taxon>Bacteria</taxon>
        <taxon>Pseudomonadati</taxon>
        <taxon>Bacteroidota</taxon>
        <taxon>Cytophagia</taxon>
        <taxon>Cytophagales</taxon>
        <taxon>Rhodocytophagaceae</taxon>
        <taxon>Xanthocytophaga</taxon>
    </lineage>
</organism>
<dbReference type="Proteomes" id="UP001232063">
    <property type="component" value="Unassembled WGS sequence"/>
</dbReference>
<accession>A0AAE3R5Z3</accession>
<comment type="caution">
    <text evidence="1">The sequence shown here is derived from an EMBL/GenBank/DDBJ whole genome shotgun (WGS) entry which is preliminary data.</text>
</comment>
<dbReference type="RefSeq" id="WP_314511828.1">
    <property type="nucleotide sequence ID" value="NZ_JASJOU010000004.1"/>
</dbReference>
<name>A0AAE3R5Z3_9BACT</name>
<keyword evidence="2" id="KW-1185">Reference proteome</keyword>
<gene>
    <name evidence="1" type="ORF">QNI22_15290</name>
</gene>
<dbReference type="AlphaFoldDB" id="A0AAE3R5Z3"/>
<dbReference type="EMBL" id="JASJOU010000004">
    <property type="protein sequence ID" value="MDJ1502030.1"/>
    <property type="molecule type" value="Genomic_DNA"/>
</dbReference>